<sequence length="70" mass="7424">MSEQHTAQTGQAAPAPWPDRLPQLSVRPLDGDGPERGDGRDPQGFAAVLQGLMADRAWEFPAAGGTVVDR</sequence>
<feature type="compositionally biased region" description="Polar residues" evidence="1">
    <location>
        <begin position="1"/>
        <end position="11"/>
    </location>
</feature>
<accession>D9WH53</accession>
<feature type="region of interest" description="Disordered" evidence="1">
    <location>
        <begin position="1"/>
        <end position="44"/>
    </location>
</feature>
<protein>
    <submittedName>
        <fullName evidence="2">Uncharacterized protein</fullName>
    </submittedName>
</protein>
<name>D9WH53_9ACTN</name>
<proteinExistence type="predicted"/>
<dbReference type="EMBL" id="GG657754">
    <property type="protein sequence ID" value="EFL27533.1"/>
    <property type="molecule type" value="Genomic_DNA"/>
</dbReference>
<dbReference type="STRING" id="457427.SSOG_07247"/>
<evidence type="ECO:0000313" key="2">
    <source>
        <dbReference type="EMBL" id="EFL27533.1"/>
    </source>
</evidence>
<dbReference type="AlphaFoldDB" id="D9WH53"/>
<evidence type="ECO:0000256" key="1">
    <source>
        <dbReference type="SAM" id="MobiDB-lite"/>
    </source>
</evidence>
<dbReference type="RefSeq" id="WP_009719331.1">
    <property type="nucleotide sequence ID" value="NZ_GG657754.1"/>
</dbReference>
<dbReference type="HOGENOM" id="CLU_2756134_0_0_11"/>
<keyword evidence="3" id="KW-1185">Reference proteome</keyword>
<gene>
    <name evidence="2" type="ORF">SSOG_07247</name>
</gene>
<organism evidence="2 3">
    <name type="scientific">Streptomyces himastatinicus ATCC 53653</name>
    <dbReference type="NCBI Taxonomy" id="457427"/>
    <lineage>
        <taxon>Bacteria</taxon>
        <taxon>Bacillati</taxon>
        <taxon>Actinomycetota</taxon>
        <taxon>Actinomycetes</taxon>
        <taxon>Kitasatosporales</taxon>
        <taxon>Streptomycetaceae</taxon>
        <taxon>Streptomyces</taxon>
        <taxon>Streptomyces violaceusniger group</taxon>
    </lineage>
</organism>
<feature type="compositionally biased region" description="Basic and acidic residues" evidence="1">
    <location>
        <begin position="29"/>
        <end position="41"/>
    </location>
</feature>
<dbReference type="Proteomes" id="UP000003963">
    <property type="component" value="Unassembled WGS sequence"/>
</dbReference>
<reference evidence="2 3" key="1">
    <citation type="submission" date="2009-02" db="EMBL/GenBank/DDBJ databases">
        <title>Annotation of Streptomyces hygroscopicus strain ATCC 53653.</title>
        <authorList>
            <consortium name="The Broad Institute Genome Sequencing Platform"/>
            <consortium name="Broad Institute Microbial Sequencing Center"/>
            <person name="Fischbach M."/>
            <person name="Godfrey P."/>
            <person name="Ward D."/>
            <person name="Young S."/>
            <person name="Zeng Q."/>
            <person name="Koehrsen M."/>
            <person name="Alvarado L."/>
            <person name="Berlin A.M."/>
            <person name="Bochicchio J."/>
            <person name="Borenstein D."/>
            <person name="Chapman S.B."/>
            <person name="Chen Z."/>
            <person name="Engels R."/>
            <person name="Freedman E."/>
            <person name="Gellesch M."/>
            <person name="Goldberg J."/>
            <person name="Griggs A."/>
            <person name="Gujja S."/>
            <person name="Heilman E.R."/>
            <person name="Heiman D.I."/>
            <person name="Hepburn T.A."/>
            <person name="Howarth C."/>
            <person name="Jen D."/>
            <person name="Larson L."/>
            <person name="Lewis B."/>
            <person name="Mehta T."/>
            <person name="Park D."/>
            <person name="Pearson M."/>
            <person name="Richards J."/>
            <person name="Roberts A."/>
            <person name="Saif S."/>
            <person name="Shea T.D."/>
            <person name="Shenoy N."/>
            <person name="Sisk P."/>
            <person name="Stolte C."/>
            <person name="Sykes S.N."/>
            <person name="Thomson T."/>
            <person name="Walk T."/>
            <person name="White J."/>
            <person name="Yandava C."/>
            <person name="Straight P."/>
            <person name="Clardy J."/>
            <person name="Hung D."/>
            <person name="Kolter R."/>
            <person name="Mekalanos J."/>
            <person name="Walker S."/>
            <person name="Walsh C.T."/>
            <person name="Wieland-Brown L.C."/>
            <person name="Haas B."/>
            <person name="Nusbaum C."/>
            <person name="Birren B."/>
        </authorList>
    </citation>
    <scope>NUCLEOTIDE SEQUENCE [LARGE SCALE GENOMIC DNA]</scope>
    <source>
        <strain evidence="2 3">ATCC 53653</strain>
    </source>
</reference>
<evidence type="ECO:0000313" key="3">
    <source>
        <dbReference type="Proteomes" id="UP000003963"/>
    </source>
</evidence>